<dbReference type="PANTHER" id="PTHR24211">
    <property type="entry name" value="LIM DOMAIN-CONTAINING PROTEIN"/>
    <property type="match status" value="1"/>
</dbReference>
<evidence type="ECO:0000313" key="10">
    <source>
        <dbReference type="EnsemblMetazoa" id="XP_050502197.1"/>
    </source>
</evidence>
<evidence type="ECO:0000256" key="2">
    <source>
        <dbReference type="ARBA" id="ARBA00022723"/>
    </source>
</evidence>
<feature type="domain" description="LIM zinc-binding" evidence="8">
    <location>
        <begin position="349"/>
        <end position="409"/>
    </location>
</feature>
<feature type="compositionally biased region" description="Low complexity" evidence="7">
    <location>
        <begin position="791"/>
        <end position="802"/>
    </location>
</feature>
<dbReference type="EnsemblMetazoa" id="XM_050646240.1">
    <property type="protein sequence ID" value="XP_050502197.1"/>
    <property type="gene ID" value="LOC126881763"/>
</dbReference>
<feature type="compositionally biased region" description="Polar residues" evidence="7">
    <location>
        <begin position="533"/>
        <end position="542"/>
    </location>
</feature>
<dbReference type="Pfam" id="PF00412">
    <property type="entry name" value="LIM"/>
    <property type="match status" value="3"/>
</dbReference>
<dbReference type="RefSeq" id="XP_050502197.1">
    <property type="nucleotide sequence ID" value="XM_050646240.1"/>
</dbReference>
<feature type="compositionally biased region" description="Polar residues" evidence="7">
    <location>
        <begin position="122"/>
        <end position="131"/>
    </location>
</feature>
<feature type="region of interest" description="Disordered" evidence="7">
    <location>
        <begin position="469"/>
        <end position="593"/>
    </location>
</feature>
<feature type="domain" description="LIM zinc-binding" evidence="8">
    <location>
        <begin position="284"/>
        <end position="348"/>
    </location>
</feature>
<feature type="domain" description="PET" evidence="9">
    <location>
        <begin position="177"/>
        <end position="285"/>
    </location>
</feature>
<name>A0ABM5JW83_DIAVI</name>
<dbReference type="InterPro" id="IPR033723">
    <property type="entry name" value="PET_prickle"/>
</dbReference>
<feature type="compositionally biased region" description="Polar residues" evidence="7">
    <location>
        <begin position="77"/>
        <end position="93"/>
    </location>
</feature>
<evidence type="ECO:0000256" key="3">
    <source>
        <dbReference type="ARBA" id="ARBA00022737"/>
    </source>
</evidence>
<evidence type="ECO:0000256" key="7">
    <source>
        <dbReference type="SAM" id="MobiDB-lite"/>
    </source>
</evidence>
<feature type="region of interest" description="Disordered" evidence="7">
    <location>
        <begin position="648"/>
        <end position="808"/>
    </location>
</feature>
<evidence type="ECO:0000256" key="6">
    <source>
        <dbReference type="PROSITE-ProRule" id="PRU00125"/>
    </source>
</evidence>
<dbReference type="InterPro" id="IPR033725">
    <property type="entry name" value="LIM1_prickle"/>
</dbReference>
<keyword evidence="3" id="KW-0677">Repeat</keyword>
<dbReference type="SMART" id="SM00132">
    <property type="entry name" value="LIM"/>
    <property type="match status" value="3"/>
</dbReference>
<comment type="similarity">
    <text evidence="1">Belongs to the prickle / espinas / testin family.</text>
</comment>
<feature type="region of interest" description="Disordered" evidence="7">
    <location>
        <begin position="835"/>
        <end position="859"/>
    </location>
</feature>
<feature type="compositionally biased region" description="Polar residues" evidence="7">
    <location>
        <begin position="697"/>
        <end position="706"/>
    </location>
</feature>
<feature type="compositionally biased region" description="Polar residues" evidence="7">
    <location>
        <begin position="559"/>
        <end position="577"/>
    </location>
</feature>
<dbReference type="Gene3D" id="2.10.110.10">
    <property type="entry name" value="Cysteine Rich Protein"/>
    <property type="match status" value="3"/>
</dbReference>
<organism evidence="10 11">
    <name type="scientific">Diabrotica virgifera virgifera</name>
    <name type="common">western corn rootworm</name>
    <dbReference type="NCBI Taxonomy" id="50390"/>
    <lineage>
        <taxon>Eukaryota</taxon>
        <taxon>Metazoa</taxon>
        <taxon>Ecdysozoa</taxon>
        <taxon>Arthropoda</taxon>
        <taxon>Hexapoda</taxon>
        <taxon>Insecta</taxon>
        <taxon>Pterygota</taxon>
        <taxon>Neoptera</taxon>
        <taxon>Endopterygota</taxon>
        <taxon>Coleoptera</taxon>
        <taxon>Polyphaga</taxon>
        <taxon>Cucujiformia</taxon>
        <taxon>Chrysomeloidea</taxon>
        <taxon>Chrysomelidae</taxon>
        <taxon>Galerucinae</taxon>
        <taxon>Diabroticina</taxon>
        <taxon>Diabroticites</taxon>
        <taxon>Diabrotica</taxon>
    </lineage>
</organism>
<feature type="region of interest" description="Disordered" evidence="7">
    <location>
        <begin position="120"/>
        <end position="189"/>
    </location>
</feature>
<keyword evidence="11" id="KW-1185">Reference proteome</keyword>
<evidence type="ECO:0008006" key="12">
    <source>
        <dbReference type="Google" id="ProtNLM"/>
    </source>
</evidence>
<evidence type="ECO:0000256" key="5">
    <source>
        <dbReference type="ARBA" id="ARBA00023038"/>
    </source>
</evidence>
<feature type="compositionally biased region" description="Basic and acidic residues" evidence="7">
    <location>
        <begin position="847"/>
        <end position="859"/>
    </location>
</feature>
<evidence type="ECO:0000256" key="1">
    <source>
        <dbReference type="ARBA" id="ARBA00008268"/>
    </source>
</evidence>
<dbReference type="CDD" id="cd09420">
    <property type="entry name" value="LIM3_Prickle"/>
    <property type="match status" value="1"/>
</dbReference>
<dbReference type="InterPro" id="IPR047120">
    <property type="entry name" value="Pk/Esn/Tes"/>
</dbReference>
<dbReference type="CDD" id="cd09415">
    <property type="entry name" value="LIM1_Prickle"/>
    <property type="match status" value="1"/>
</dbReference>
<dbReference type="CDD" id="cd09827">
    <property type="entry name" value="PET_Prickle"/>
    <property type="match status" value="1"/>
</dbReference>
<keyword evidence="4 6" id="KW-0862">Zinc</keyword>
<dbReference type="Proteomes" id="UP001652700">
    <property type="component" value="Unplaced"/>
</dbReference>
<dbReference type="PROSITE" id="PS50023">
    <property type="entry name" value="LIM_DOMAIN_2"/>
    <property type="match status" value="2"/>
</dbReference>
<dbReference type="SUPFAM" id="SSF57716">
    <property type="entry name" value="Glucocorticoid receptor-like (DNA-binding domain)"/>
    <property type="match status" value="2"/>
</dbReference>
<dbReference type="InterPro" id="IPR010442">
    <property type="entry name" value="PET_domain"/>
</dbReference>
<feature type="compositionally biased region" description="Basic and acidic residues" evidence="7">
    <location>
        <begin position="652"/>
        <end position="671"/>
    </location>
</feature>
<evidence type="ECO:0000256" key="4">
    <source>
        <dbReference type="ARBA" id="ARBA00022833"/>
    </source>
</evidence>
<protein>
    <recommendedName>
        <fullName evidence="12">Protein prickle-like</fullName>
    </recommendedName>
</protein>
<keyword evidence="2 6" id="KW-0479">Metal-binding</keyword>
<dbReference type="InterPro" id="IPR033727">
    <property type="entry name" value="LIM3_prickle"/>
</dbReference>
<dbReference type="Pfam" id="PF06297">
    <property type="entry name" value="PET"/>
    <property type="match status" value="1"/>
</dbReference>
<keyword evidence="5 6" id="KW-0440">LIM domain</keyword>
<dbReference type="InterPro" id="IPR033726">
    <property type="entry name" value="LIM2_prickle"/>
</dbReference>
<dbReference type="PANTHER" id="PTHR24211:SF20">
    <property type="entry name" value="PROTEIN ESPINAS-RELATED"/>
    <property type="match status" value="1"/>
</dbReference>
<sequence>MSNNALKRDNTSASANVLMCRQWWKVCWMYGDQEKYYRQLYGKKSEQGDKSSKKGLHFQNFYENALADQKNDDDNTLPVNSSFSIEETRTPSPNRDGDHSPGFASLNIATDIDESVCRNYPYQDSMSNNNDGGIGPISPPALLSPSGKLPSPGGKLPSLDPADRFLGKGSPFSPSNGDPQRHSQSDDDSGCALEEYTWVPPGLRPDQVHLYFSALPEDKVPYVNSVGERYRVRQLLQQLPPHDNEVRYCHALSDEERKELRLFSAQRKREALGRGAVRQVPSSMQCDGCEETLSAGDIGVFASRAGPNTCWHPACFTCTVCRELLVDLIYFYREGRLYCGRHHAETIKPRCSACDEIILADECTEAEGRAWHMKHFSCSECERQLGGQRYIMRDGRPYCLHCFDAMFAEYCDSCGEPIGVDQGQMSHEGQHWHATESCFCCHTCHTSLLGRPFLPRRGAIYCSIACSKGEPPTPSDSSGPNTRVPRQPLKNRPPRPPSPNESSTPPQSPSMRRHLPPRSPTASSPSSPPGQYVNRSPTTTRSPKMGRRALQRSPKPVSIPSTPTLSDNGTTTSQNDPITEEVISKGLPVLSPSCRGLDRVLLERNLERLLTERGNQGHSPDLEKLLLARDRSREPLHLADLSIDDWTSRSVSDNKKEESDKQSSNAEEKDSNTSNADQTPQHASSMPELAIPGGSSDAGNSTTPGSPSKKGKGPLSVRFQGDNEAFVADENDNASLEASRKFPRSRSYSGRSRHGGDSLPRKGKSRKPSCSIPQAGCSTSKSRDRDDDTESYCSTCSSSSSSDDLDYQLPPRRAYGGVRISYVPNDTLAIARRRQATIQKSPSKKGMSIDDKDKNCIIS</sequence>
<reference evidence="10" key="1">
    <citation type="submission" date="2025-05" db="UniProtKB">
        <authorList>
            <consortium name="EnsemblMetazoa"/>
        </authorList>
    </citation>
    <scope>IDENTIFICATION</scope>
</reference>
<proteinExistence type="inferred from homology"/>
<dbReference type="PROSITE" id="PS51303">
    <property type="entry name" value="PET"/>
    <property type="match status" value="1"/>
</dbReference>
<dbReference type="InterPro" id="IPR001781">
    <property type="entry name" value="Znf_LIM"/>
</dbReference>
<feature type="compositionally biased region" description="Polar residues" evidence="7">
    <location>
        <begin position="672"/>
        <end position="684"/>
    </location>
</feature>
<dbReference type="PROSITE" id="PS00478">
    <property type="entry name" value="LIM_DOMAIN_1"/>
    <property type="match status" value="1"/>
</dbReference>
<dbReference type="CDD" id="cd09418">
    <property type="entry name" value="LIM2_Prickle"/>
    <property type="match status" value="1"/>
</dbReference>
<feature type="region of interest" description="Disordered" evidence="7">
    <location>
        <begin position="67"/>
        <end position="105"/>
    </location>
</feature>
<dbReference type="GeneID" id="126881763"/>
<evidence type="ECO:0000259" key="9">
    <source>
        <dbReference type="PROSITE" id="PS51303"/>
    </source>
</evidence>
<accession>A0ABM5JW83</accession>
<evidence type="ECO:0000313" key="11">
    <source>
        <dbReference type="Proteomes" id="UP001652700"/>
    </source>
</evidence>
<evidence type="ECO:0000259" key="8">
    <source>
        <dbReference type="PROSITE" id="PS50023"/>
    </source>
</evidence>